<gene>
    <name evidence="2" type="ORF">BDV95DRAFT_256598</name>
</gene>
<evidence type="ECO:0000256" key="1">
    <source>
        <dbReference type="SAM" id="MobiDB-lite"/>
    </source>
</evidence>
<feature type="compositionally biased region" description="Basic and acidic residues" evidence="1">
    <location>
        <begin position="247"/>
        <end position="257"/>
    </location>
</feature>
<evidence type="ECO:0000313" key="2">
    <source>
        <dbReference type="EMBL" id="KAF2865304.1"/>
    </source>
</evidence>
<feature type="region of interest" description="Disordered" evidence="1">
    <location>
        <begin position="222"/>
        <end position="257"/>
    </location>
</feature>
<accession>A0A7C8MBF6</accession>
<feature type="compositionally biased region" description="Basic and acidic residues" evidence="1">
    <location>
        <begin position="222"/>
        <end position="233"/>
    </location>
</feature>
<reference evidence="2 3" key="1">
    <citation type="submission" date="2020-01" db="EMBL/GenBank/DDBJ databases">
        <authorList>
            <consortium name="DOE Joint Genome Institute"/>
            <person name="Haridas S."/>
            <person name="Albert R."/>
            <person name="Binder M."/>
            <person name="Bloem J."/>
            <person name="Labutti K."/>
            <person name="Salamov A."/>
            <person name="Andreopoulos B."/>
            <person name="Baker S.E."/>
            <person name="Barry K."/>
            <person name="Bills G."/>
            <person name="Bluhm B.H."/>
            <person name="Cannon C."/>
            <person name="Castanera R."/>
            <person name="Culley D.E."/>
            <person name="Daum C."/>
            <person name="Ezra D."/>
            <person name="Gonzalez J.B."/>
            <person name="Henrissat B."/>
            <person name="Kuo A."/>
            <person name="Liang C."/>
            <person name="Lipzen A."/>
            <person name="Lutzoni F."/>
            <person name="Magnuson J."/>
            <person name="Mondo S."/>
            <person name="Nolan M."/>
            <person name="Ohm R."/>
            <person name="Pangilinan J."/>
            <person name="Park H.-J.H."/>
            <person name="Ramirez L."/>
            <person name="Alfaro M."/>
            <person name="Sun H."/>
            <person name="Tritt A."/>
            <person name="Yoshinaga Y."/>
            <person name="Zwiers L.-H.L."/>
            <person name="Turgeon B.G."/>
            <person name="Goodwin S.B."/>
            <person name="Spatafora J.W."/>
            <person name="Crous P.W."/>
            <person name="Grigoriev I.V."/>
        </authorList>
    </citation>
    <scope>NUCLEOTIDE SEQUENCE [LARGE SCALE GENOMIC DNA]</scope>
    <source>
        <strain evidence="2 3">CBS 611.86</strain>
    </source>
</reference>
<dbReference type="OrthoDB" id="3798674at2759"/>
<comment type="caution">
    <text evidence="2">The sequence shown here is derived from an EMBL/GenBank/DDBJ whole genome shotgun (WGS) entry which is preliminary data.</text>
</comment>
<protein>
    <submittedName>
        <fullName evidence="2">Uncharacterized protein</fullName>
    </submittedName>
</protein>
<sequence length="257" mass="28907">MSPQPSMHAHRHEEYLVRPFEARLLESTAILLAWLMTNQRSERLNIPRLGANGDVKMDVIAAKRELAEGDQTLFEACQMVYGLTDLRTGAHELPEPQLAHPPELSANWTSSFAPPLRQHVNLHLPEGYTPPEDVTPIKAPEGYRPHVPELVPINMQGLVSGPITSTLATPLLIDDEDMMAIINARGTVLLNQLYYGTAEQMKIVKLAELALRLFRAYAPKQRQTEDYERRVQDGTENPEVKLPSHNVPDECQHSTDQ</sequence>
<proteinExistence type="predicted"/>
<dbReference type="AlphaFoldDB" id="A0A7C8MBF6"/>
<keyword evidence="3" id="KW-1185">Reference proteome</keyword>
<dbReference type="EMBL" id="JAADJZ010000034">
    <property type="protein sequence ID" value="KAF2865304.1"/>
    <property type="molecule type" value="Genomic_DNA"/>
</dbReference>
<name>A0A7C8MBF6_9PLEO</name>
<dbReference type="Proteomes" id="UP000481861">
    <property type="component" value="Unassembled WGS sequence"/>
</dbReference>
<evidence type="ECO:0000313" key="3">
    <source>
        <dbReference type="Proteomes" id="UP000481861"/>
    </source>
</evidence>
<organism evidence="2 3">
    <name type="scientific">Massariosphaeria phaeospora</name>
    <dbReference type="NCBI Taxonomy" id="100035"/>
    <lineage>
        <taxon>Eukaryota</taxon>
        <taxon>Fungi</taxon>
        <taxon>Dikarya</taxon>
        <taxon>Ascomycota</taxon>
        <taxon>Pezizomycotina</taxon>
        <taxon>Dothideomycetes</taxon>
        <taxon>Pleosporomycetidae</taxon>
        <taxon>Pleosporales</taxon>
        <taxon>Pleosporales incertae sedis</taxon>
        <taxon>Massariosphaeria</taxon>
    </lineage>
</organism>